<evidence type="ECO:0000256" key="1">
    <source>
        <dbReference type="ARBA" id="ARBA00007118"/>
    </source>
</evidence>
<dbReference type="AlphaFoldDB" id="A0A369ZGU6"/>
<evidence type="ECO:0000256" key="2">
    <source>
        <dbReference type="ARBA" id="ARBA00023002"/>
    </source>
</evidence>
<dbReference type="GO" id="GO:0016491">
    <property type="term" value="F:oxidoreductase activity"/>
    <property type="evidence" value="ECO:0007669"/>
    <property type="project" value="UniProtKB-KW"/>
</dbReference>
<evidence type="ECO:0000313" key="5">
    <source>
        <dbReference type="Proteomes" id="UP000253999"/>
    </source>
</evidence>
<comment type="caution">
    <text evidence="4">The sequence shown here is derived from an EMBL/GenBank/DDBJ whole genome shotgun (WGS) entry which is preliminary data.</text>
</comment>
<keyword evidence="2" id="KW-0560">Oxidoreductase</keyword>
<comment type="similarity">
    <text evidence="1">Belongs to the nitroreductase family.</text>
</comment>
<name>A0A369ZGU6_HAEPH</name>
<dbReference type="RefSeq" id="WP_111313251.1">
    <property type="nucleotide sequence ID" value="NZ_QEQD01000007.1"/>
</dbReference>
<accession>A0A369ZGU6</accession>
<dbReference type="STRING" id="735.B0185_05420"/>
<evidence type="ECO:0000313" key="4">
    <source>
        <dbReference type="EMBL" id="RDF02658.1"/>
    </source>
</evidence>
<protein>
    <submittedName>
        <fullName evidence="4">Nitroreductase family protein</fullName>
    </submittedName>
</protein>
<gene>
    <name evidence="4" type="ORF">DPV98_07385</name>
</gene>
<reference evidence="4 5" key="1">
    <citation type="submission" date="2018-05" db="EMBL/GenBank/DDBJ databases">
        <title>Draft Genome Sequences for a Diverse set of 7 Haemophilus Species.</title>
        <authorList>
            <person name="Nichols M."/>
            <person name="Topaz N."/>
            <person name="Wang X."/>
            <person name="Wang X."/>
            <person name="Boxrud D."/>
        </authorList>
    </citation>
    <scope>NUCLEOTIDE SEQUENCE [LARGE SCALE GENOMIC DNA]</scope>
    <source>
        <strain evidence="4 5">C2010039593</strain>
    </source>
</reference>
<dbReference type="Proteomes" id="UP000253999">
    <property type="component" value="Unassembled WGS sequence"/>
</dbReference>
<dbReference type="Pfam" id="PF00881">
    <property type="entry name" value="Nitroreductase"/>
    <property type="match status" value="1"/>
</dbReference>
<dbReference type="InterPro" id="IPR029479">
    <property type="entry name" value="Nitroreductase"/>
</dbReference>
<dbReference type="EMBL" id="QEQD01000007">
    <property type="protein sequence ID" value="RDF02658.1"/>
    <property type="molecule type" value="Genomic_DNA"/>
</dbReference>
<dbReference type="SUPFAM" id="SSF55469">
    <property type="entry name" value="FMN-dependent nitroreductase-like"/>
    <property type="match status" value="1"/>
</dbReference>
<organism evidence="4 5">
    <name type="scientific">Haemophilus parahaemolyticus</name>
    <dbReference type="NCBI Taxonomy" id="735"/>
    <lineage>
        <taxon>Bacteria</taxon>
        <taxon>Pseudomonadati</taxon>
        <taxon>Pseudomonadota</taxon>
        <taxon>Gammaproteobacteria</taxon>
        <taxon>Pasteurellales</taxon>
        <taxon>Pasteurellaceae</taxon>
        <taxon>Haemophilus</taxon>
    </lineage>
</organism>
<dbReference type="Gene3D" id="3.40.109.10">
    <property type="entry name" value="NADH Oxidase"/>
    <property type="match status" value="1"/>
</dbReference>
<dbReference type="PANTHER" id="PTHR43673">
    <property type="entry name" value="NAD(P)H NITROREDUCTASE YDGI-RELATED"/>
    <property type="match status" value="1"/>
</dbReference>
<dbReference type="PANTHER" id="PTHR43673:SF10">
    <property type="entry name" value="NADH DEHYDROGENASE_NAD(P)H NITROREDUCTASE XCC3605-RELATED"/>
    <property type="match status" value="1"/>
</dbReference>
<sequence length="212" mass="23959">MDLTKVIETRKTIKMFNPNVKISREEMADMFTLAQLAPSKANLQPWRYVVIDETEKKKQLLGLVGHNAPPCESASVIILVLADLEYQKVLGDLLDYSIEKGCLMPQFRENSYNFLLSLYEKSNTEEIRDQVLIDTSLATMQLMLVAKDRGYDTHAIGIFDRKAVMNVLDVDSKRYAPLMLLAIGKAATAPIPSVRLPLEYTVSWNDGKGFKK</sequence>
<dbReference type="InterPro" id="IPR000415">
    <property type="entry name" value="Nitroreductase-like"/>
</dbReference>
<evidence type="ECO:0000259" key="3">
    <source>
        <dbReference type="Pfam" id="PF00881"/>
    </source>
</evidence>
<feature type="domain" description="Nitroreductase" evidence="3">
    <location>
        <begin position="7"/>
        <end position="185"/>
    </location>
</feature>
<proteinExistence type="inferred from homology"/>